<gene>
    <name evidence="2" type="ORF">PODLI_1B012663</name>
</gene>
<name>A0AA35JLX2_9SAUR</name>
<reference evidence="2" key="1">
    <citation type="submission" date="2022-12" db="EMBL/GenBank/DDBJ databases">
        <authorList>
            <person name="Alioto T."/>
            <person name="Alioto T."/>
            <person name="Gomez Garrido J."/>
        </authorList>
    </citation>
    <scope>NUCLEOTIDE SEQUENCE</scope>
</reference>
<dbReference type="EMBL" id="OX395126">
    <property type="protein sequence ID" value="CAI5762377.1"/>
    <property type="molecule type" value="Genomic_DNA"/>
</dbReference>
<keyword evidence="3" id="KW-1185">Reference proteome</keyword>
<sequence>MKRDERRWEILPGGLVEKPGRLEQHRSYLFADEWGLGLSEGAYDLKSFQVFEGKTDCSLCHVGISNPKQLLRKEPACQQLNACAERRRAKFKSLSHSEPKISFQKREREEEEGGGGISGGRERETETHQIHGQEEEERKLNGRALLPPPPHHHHHQAPGYTGQVTW</sequence>
<evidence type="ECO:0000313" key="2">
    <source>
        <dbReference type="EMBL" id="CAI5762377.1"/>
    </source>
</evidence>
<feature type="compositionally biased region" description="Basic and acidic residues" evidence="1">
    <location>
        <begin position="120"/>
        <end position="140"/>
    </location>
</feature>
<evidence type="ECO:0000313" key="3">
    <source>
        <dbReference type="Proteomes" id="UP001178461"/>
    </source>
</evidence>
<evidence type="ECO:0000256" key="1">
    <source>
        <dbReference type="SAM" id="MobiDB-lite"/>
    </source>
</evidence>
<accession>A0AA35JLX2</accession>
<organism evidence="2 3">
    <name type="scientific">Podarcis lilfordi</name>
    <name type="common">Lilford's wall lizard</name>
    <dbReference type="NCBI Taxonomy" id="74358"/>
    <lineage>
        <taxon>Eukaryota</taxon>
        <taxon>Metazoa</taxon>
        <taxon>Chordata</taxon>
        <taxon>Craniata</taxon>
        <taxon>Vertebrata</taxon>
        <taxon>Euteleostomi</taxon>
        <taxon>Lepidosauria</taxon>
        <taxon>Squamata</taxon>
        <taxon>Bifurcata</taxon>
        <taxon>Unidentata</taxon>
        <taxon>Episquamata</taxon>
        <taxon>Laterata</taxon>
        <taxon>Lacertibaenia</taxon>
        <taxon>Lacertidae</taxon>
        <taxon>Podarcis</taxon>
    </lineage>
</organism>
<protein>
    <submittedName>
        <fullName evidence="2">Uncharacterized protein</fullName>
    </submittedName>
</protein>
<feature type="compositionally biased region" description="Basic and acidic residues" evidence="1">
    <location>
        <begin position="95"/>
        <end position="108"/>
    </location>
</feature>
<feature type="region of interest" description="Disordered" evidence="1">
    <location>
        <begin position="94"/>
        <end position="166"/>
    </location>
</feature>
<proteinExistence type="predicted"/>
<dbReference type="AlphaFoldDB" id="A0AA35JLX2"/>
<dbReference type="Proteomes" id="UP001178461">
    <property type="component" value="Chromosome 1"/>
</dbReference>